<comment type="caution">
    <text evidence="2">The sequence shown here is derived from an EMBL/GenBank/DDBJ whole genome shotgun (WGS) entry which is preliminary data.</text>
</comment>
<dbReference type="PANTHER" id="PTHR28026:SF9">
    <property type="entry name" value="2-HYDROXY-PALMITIC ACID DIOXYGENASE MPO1"/>
    <property type="match status" value="1"/>
</dbReference>
<dbReference type="InterPro" id="IPR009305">
    <property type="entry name" value="Mpo1-like"/>
</dbReference>
<reference evidence="2" key="1">
    <citation type="submission" date="2023-01" db="EMBL/GenBank/DDBJ databases">
        <title>The growth and conidiation of Purpureocillium lavendulum are regulated by nitrogen source and histone H3K14 acetylation.</title>
        <authorList>
            <person name="Tang P."/>
            <person name="Han J."/>
            <person name="Zhang C."/>
            <person name="Tang P."/>
            <person name="Qi F."/>
            <person name="Zhang K."/>
            <person name="Liang L."/>
        </authorList>
    </citation>
    <scope>NUCLEOTIDE SEQUENCE</scope>
    <source>
        <strain evidence="2">YMF1.00683</strain>
    </source>
</reference>
<evidence type="ECO:0000256" key="1">
    <source>
        <dbReference type="SAM" id="Phobius"/>
    </source>
</evidence>
<keyword evidence="1" id="KW-1133">Transmembrane helix</keyword>
<feature type="transmembrane region" description="Helical" evidence="1">
    <location>
        <begin position="91"/>
        <end position="114"/>
    </location>
</feature>
<keyword evidence="1" id="KW-0812">Transmembrane</keyword>
<accession>A0AB34G3T9</accession>
<dbReference type="AlphaFoldDB" id="A0AB34G3T9"/>
<evidence type="ECO:0000313" key="2">
    <source>
        <dbReference type="EMBL" id="KAJ6445683.1"/>
    </source>
</evidence>
<gene>
    <name evidence="2" type="primary">MPO1</name>
    <name evidence="2" type="ORF">O9K51_00446</name>
</gene>
<sequence>METPLEPQLLNRNRHLPESAPLRPSPNMSLDLEKHLTFYGAYHHNSVNVAIHMVCVPLILVSAFCMLPPWLTVPYLDLNLGTIAALLYAGLYILLEPVAGFVLAAFCVGSTAFANHMRVEDPKNTFQIALVVHIVSWIAQFIGHGAFEGRAPALLDNLIQAVFLAPMFVWLEVLFKLGYRKELQTRVEKQVQVEIAKFKAQSKNGKAQ</sequence>
<dbReference type="Proteomes" id="UP001163105">
    <property type="component" value="Unassembled WGS sequence"/>
</dbReference>
<dbReference type="GO" id="GO:0005783">
    <property type="term" value="C:endoplasmic reticulum"/>
    <property type="evidence" value="ECO:0007669"/>
    <property type="project" value="TreeGrafter"/>
</dbReference>
<keyword evidence="3" id="KW-1185">Reference proteome</keyword>
<feature type="transmembrane region" description="Helical" evidence="1">
    <location>
        <begin position="126"/>
        <end position="147"/>
    </location>
</feature>
<proteinExistence type="predicted"/>
<evidence type="ECO:0000313" key="3">
    <source>
        <dbReference type="Proteomes" id="UP001163105"/>
    </source>
</evidence>
<protein>
    <submittedName>
        <fullName evidence="2">ER membrane protein</fullName>
    </submittedName>
</protein>
<name>A0AB34G3T9_9HYPO</name>
<organism evidence="2 3">
    <name type="scientific">Purpureocillium lavendulum</name>
    <dbReference type="NCBI Taxonomy" id="1247861"/>
    <lineage>
        <taxon>Eukaryota</taxon>
        <taxon>Fungi</taxon>
        <taxon>Dikarya</taxon>
        <taxon>Ascomycota</taxon>
        <taxon>Pezizomycotina</taxon>
        <taxon>Sordariomycetes</taxon>
        <taxon>Hypocreomycetidae</taxon>
        <taxon>Hypocreales</taxon>
        <taxon>Ophiocordycipitaceae</taxon>
        <taxon>Purpureocillium</taxon>
    </lineage>
</organism>
<dbReference type="Pfam" id="PF06127">
    <property type="entry name" value="Mpo1-like"/>
    <property type="match status" value="1"/>
</dbReference>
<feature type="transmembrane region" description="Helical" evidence="1">
    <location>
        <begin position="159"/>
        <end position="179"/>
    </location>
</feature>
<feature type="transmembrane region" description="Helical" evidence="1">
    <location>
        <begin position="49"/>
        <end position="71"/>
    </location>
</feature>
<dbReference type="EMBL" id="JAQHRD010000001">
    <property type="protein sequence ID" value="KAJ6445683.1"/>
    <property type="molecule type" value="Genomic_DNA"/>
</dbReference>
<keyword evidence="1" id="KW-0472">Membrane</keyword>
<dbReference type="GO" id="GO:0046521">
    <property type="term" value="P:sphingoid catabolic process"/>
    <property type="evidence" value="ECO:0007669"/>
    <property type="project" value="TreeGrafter"/>
</dbReference>
<dbReference type="PANTHER" id="PTHR28026">
    <property type="entry name" value="DUF962 DOMAIN PROTEIN (AFU_ORTHOLOGUE AFUA_8G05310)"/>
    <property type="match status" value="1"/>
</dbReference>
<dbReference type="GO" id="GO:0016020">
    <property type="term" value="C:membrane"/>
    <property type="evidence" value="ECO:0007669"/>
    <property type="project" value="GOC"/>
</dbReference>